<dbReference type="SUPFAM" id="SSF46785">
    <property type="entry name" value="Winged helix' DNA-binding domain"/>
    <property type="match status" value="1"/>
</dbReference>
<dbReference type="InterPro" id="IPR018490">
    <property type="entry name" value="cNMP-bd_dom_sf"/>
</dbReference>
<keyword evidence="5" id="KW-0418">Kinase</keyword>
<keyword evidence="2" id="KW-0238">DNA-binding</keyword>
<dbReference type="InterPro" id="IPR014710">
    <property type="entry name" value="RmlC-like_jellyroll"/>
</dbReference>
<dbReference type="SMART" id="SM00419">
    <property type="entry name" value="HTH_CRP"/>
    <property type="match status" value="1"/>
</dbReference>
<keyword evidence="1" id="KW-0805">Transcription regulation</keyword>
<dbReference type="Gene3D" id="2.60.120.10">
    <property type="entry name" value="Jelly Rolls"/>
    <property type="match status" value="1"/>
</dbReference>
<gene>
    <name evidence="5" type="ORF">SAMN04488568_11273</name>
</gene>
<dbReference type="InterPro" id="IPR012318">
    <property type="entry name" value="HTH_CRP"/>
</dbReference>
<evidence type="ECO:0000313" key="5">
    <source>
        <dbReference type="EMBL" id="SDM49547.1"/>
    </source>
</evidence>
<reference evidence="5 6" key="1">
    <citation type="submission" date="2016-10" db="EMBL/GenBank/DDBJ databases">
        <authorList>
            <person name="de Groot N.N."/>
        </authorList>
    </citation>
    <scope>NUCLEOTIDE SEQUENCE [LARGE SCALE GENOMIC DNA]</scope>
    <source>
        <strain evidence="5 6">DSM 16077</strain>
    </source>
</reference>
<protein>
    <submittedName>
        <fullName evidence="5">cAMP-binding domain of CRP or a regulatory subunit of cAMP-dependent protein kinases</fullName>
    </submittedName>
</protein>
<dbReference type="Pfam" id="PF00027">
    <property type="entry name" value="cNMP_binding"/>
    <property type="match status" value="1"/>
</dbReference>
<dbReference type="GO" id="GO:0005829">
    <property type="term" value="C:cytosol"/>
    <property type="evidence" value="ECO:0007669"/>
    <property type="project" value="TreeGrafter"/>
</dbReference>
<dbReference type="Pfam" id="PF13545">
    <property type="entry name" value="HTH_Crp_2"/>
    <property type="match status" value="1"/>
</dbReference>
<dbReference type="GO" id="GO:0016301">
    <property type="term" value="F:kinase activity"/>
    <property type="evidence" value="ECO:0007669"/>
    <property type="project" value="UniProtKB-KW"/>
</dbReference>
<dbReference type="GO" id="GO:0003700">
    <property type="term" value="F:DNA-binding transcription factor activity"/>
    <property type="evidence" value="ECO:0007669"/>
    <property type="project" value="TreeGrafter"/>
</dbReference>
<dbReference type="PROSITE" id="PS50042">
    <property type="entry name" value="CNMP_BINDING_3"/>
    <property type="match status" value="1"/>
</dbReference>
<dbReference type="InterPro" id="IPR036390">
    <property type="entry name" value="WH_DNA-bd_sf"/>
</dbReference>
<name>A0A1G9TP72_9PROT</name>
<sequence length="243" mass="26062">MADLLDFGMTALGDLLTPRLAERLRAGGTPVRYPDRALIHARGDIKPGLSMVRSGSVRFGNPGSDGSYIVITVMGPGQCFGEFSLFADLPRTHDAVAIGETVVDQISRTAFDAILAEEPELSRIMLTAVTGRLHAAIEMIDDMRRLPLPVRTAKLIRQLAAASGRRDHARCTQSELAFALGVSRVSSGKALGRLRALGLVEPGYGEVVIPDPARLSDWIRTHAELEPLSPAPAPGRAPLSRPD</sequence>
<dbReference type="InterPro" id="IPR000595">
    <property type="entry name" value="cNMP-bd_dom"/>
</dbReference>
<dbReference type="PANTHER" id="PTHR24567:SF74">
    <property type="entry name" value="HTH-TYPE TRANSCRIPTIONAL REGULATOR ARCR"/>
    <property type="match status" value="1"/>
</dbReference>
<proteinExistence type="predicted"/>
<dbReference type="EMBL" id="FNHG01000012">
    <property type="protein sequence ID" value="SDM49547.1"/>
    <property type="molecule type" value="Genomic_DNA"/>
</dbReference>
<evidence type="ECO:0000313" key="6">
    <source>
        <dbReference type="Proteomes" id="UP000199759"/>
    </source>
</evidence>
<organism evidence="5 6">
    <name type="scientific">Maricaulis salignorans</name>
    <dbReference type="NCBI Taxonomy" id="144026"/>
    <lineage>
        <taxon>Bacteria</taxon>
        <taxon>Pseudomonadati</taxon>
        <taxon>Pseudomonadota</taxon>
        <taxon>Alphaproteobacteria</taxon>
        <taxon>Maricaulales</taxon>
        <taxon>Maricaulaceae</taxon>
        <taxon>Maricaulis</taxon>
    </lineage>
</organism>
<dbReference type="InterPro" id="IPR050397">
    <property type="entry name" value="Env_Response_Regulators"/>
</dbReference>
<dbReference type="AlphaFoldDB" id="A0A1G9TP72"/>
<dbReference type="CDD" id="cd00038">
    <property type="entry name" value="CAP_ED"/>
    <property type="match status" value="1"/>
</dbReference>
<keyword evidence="6" id="KW-1185">Reference proteome</keyword>
<accession>A0A1G9TP72</accession>
<dbReference type="Proteomes" id="UP000199759">
    <property type="component" value="Unassembled WGS sequence"/>
</dbReference>
<evidence type="ECO:0000259" key="4">
    <source>
        <dbReference type="PROSITE" id="PS50042"/>
    </source>
</evidence>
<dbReference type="SUPFAM" id="SSF51206">
    <property type="entry name" value="cAMP-binding domain-like"/>
    <property type="match status" value="1"/>
</dbReference>
<evidence type="ECO:0000256" key="3">
    <source>
        <dbReference type="ARBA" id="ARBA00023163"/>
    </source>
</evidence>
<dbReference type="PANTHER" id="PTHR24567">
    <property type="entry name" value="CRP FAMILY TRANSCRIPTIONAL REGULATORY PROTEIN"/>
    <property type="match status" value="1"/>
</dbReference>
<feature type="domain" description="Cyclic nucleotide-binding" evidence="4">
    <location>
        <begin position="30"/>
        <end position="132"/>
    </location>
</feature>
<dbReference type="RefSeq" id="WP_176780331.1">
    <property type="nucleotide sequence ID" value="NZ_FNHG01000012.1"/>
</dbReference>
<dbReference type="GO" id="GO:0003677">
    <property type="term" value="F:DNA binding"/>
    <property type="evidence" value="ECO:0007669"/>
    <property type="project" value="UniProtKB-KW"/>
</dbReference>
<keyword evidence="5" id="KW-0808">Transferase</keyword>
<evidence type="ECO:0000256" key="1">
    <source>
        <dbReference type="ARBA" id="ARBA00023015"/>
    </source>
</evidence>
<evidence type="ECO:0000256" key="2">
    <source>
        <dbReference type="ARBA" id="ARBA00023125"/>
    </source>
</evidence>
<keyword evidence="3" id="KW-0804">Transcription</keyword>
<dbReference type="STRING" id="144026.SAMN04488568_11273"/>